<feature type="binding site" evidence="22">
    <location>
        <position position="1241"/>
    </location>
    <ligand>
        <name>Ca(2+)</name>
        <dbReference type="ChEBI" id="CHEBI:29108"/>
    </ligand>
</feature>
<evidence type="ECO:0000256" key="9">
    <source>
        <dbReference type="ARBA" id="ARBA00022737"/>
    </source>
</evidence>
<evidence type="ECO:0000256" key="21">
    <source>
        <dbReference type="ARBA" id="ARBA00041622"/>
    </source>
</evidence>
<feature type="compositionally biased region" description="Basic and acidic residues" evidence="25">
    <location>
        <begin position="783"/>
        <end position="795"/>
    </location>
</feature>
<feature type="compositionally biased region" description="Basic and acidic residues" evidence="25">
    <location>
        <begin position="923"/>
        <end position="935"/>
    </location>
</feature>
<accession>A0AAQ4NSC1</accession>
<feature type="transmembrane region" description="Helical" evidence="26">
    <location>
        <begin position="1378"/>
        <end position="1404"/>
    </location>
</feature>
<keyword evidence="5 23" id="KW-0109">Calcium transport</keyword>
<keyword evidence="16" id="KW-0325">Glycoprotein</keyword>
<dbReference type="InterPro" id="IPR031649">
    <property type="entry name" value="GPHH_dom"/>
</dbReference>
<feature type="transmembrane region" description="Helical" evidence="26">
    <location>
        <begin position="1349"/>
        <end position="1366"/>
    </location>
</feature>
<evidence type="ECO:0000256" key="3">
    <source>
        <dbReference type="ARBA" id="ARBA00022475"/>
    </source>
</evidence>
<reference evidence="28 29" key="1">
    <citation type="journal article" date="2021" name="G3 (Bethesda)">
        <title>Improved contiguity of the threespine stickleback genome using long-read sequencing.</title>
        <authorList>
            <person name="Nath S."/>
            <person name="Shaw D.E."/>
            <person name="White M.A."/>
        </authorList>
    </citation>
    <scope>NUCLEOTIDE SEQUENCE [LARGE SCALE GENOMIC DNA]</scope>
    <source>
        <strain evidence="28 29">Lake Benthic</strain>
    </source>
</reference>
<feature type="transmembrane region" description="Helical" evidence="26">
    <location>
        <begin position="340"/>
        <end position="362"/>
    </location>
</feature>
<dbReference type="InterPro" id="IPR014873">
    <property type="entry name" value="VDCC_a1su_IQ"/>
</dbReference>
<evidence type="ECO:0000256" key="20">
    <source>
        <dbReference type="ARBA" id="ARBA00039688"/>
    </source>
</evidence>
<feature type="transmembrane region" description="Helical" evidence="26">
    <location>
        <begin position="1270"/>
        <end position="1295"/>
    </location>
</feature>
<reference evidence="28" key="2">
    <citation type="submission" date="2025-08" db="UniProtKB">
        <authorList>
            <consortium name="Ensembl"/>
        </authorList>
    </citation>
    <scope>IDENTIFICATION</scope>
</reference>
<dbReference type="Proteomes" id="UP000007635">
    <property type="component" value="Chromosome XI"/>
</dbReference>
<evidence type="ECO:0000256" key="24">
    <source>
        <dbReference type="SAM" id="Coils"/>
    </source>
</evidence>
<evidence type="ECO:0000256" key="4">
    <source>
        <dbReference type="ARBA" id="ARBA00022553"/>
    </source>
</evidence>
<dbReference type="InterPro" id="IPR050599">
    <property type="entry name" value="VDCC_alpha-1_subunit"/>
</dbReference>
<feature type="compositionally biased region" description="Gly residues" evidence="25">
    <location>
        <begin position="12"/>
        <end position="33"/>
    </location>
</feature>
<feature type="compositionally biased region" description="Basic and acidic residues" evidence="25">
    <location>
        <begin position="823"/>
        <end position="836"/>
    </location>
</feature>
<dbReference type="GO" id="GO:0005509">
    <property type="term" value="F:calcium ion binding"/>
    <property type="evidence" value="ECO:0007669"/>
    <property type="project" value="InterPro"/>
</dbReference>
<feature type="transmembrane region" description="Helical" evidence="26">
    <location>
        <begin position="1562"/>
        <end position="1586"/>
    </location>
</feature>
<feature type="binding site" evidence="22">
    <location>
        <position position="647"/>
    </location>
    <ligand>
        <name>Ca(2+)</name>
        <dbReference type="ChEBI" id="CHEBI:29108"/>
    </ligand>
</feature>
<feature type="compositionally biased region" description="Gly residues" evidence="25">
    <location>
        <begin position="1876"/>
        <end position="1885"/>
    </location>
</feature>
<feature type="coiled-coil region" evidence="24">
    <location>
        <begin position="689"/>
        <end position="716"/>
    </location>
</feature>
<dbReference type="FunFam" id="1.20.120.350:FF:000011">
    <property type="entry name" value="Voltage-dependent N-type calcium channel subunit alpha"/>
    <property type="match status" value="1"/>
</dbReference>
<evidence type="ECO:0000256" key="19">
    <source>
        <dbReference type="ARBA" id="ARBA00037936"/>
    </source>
</evidence>
<name>A0AAQ4NSC1_GASAC</name>
<evidence type="ECO:0000256" key="15">
    <source>
        <dbReference type="ARBA" id="ARBA00023157"/>
    </source>
</evidence>
<dbReference type="GO" id="GO:0005891">
    <property type="term" value="C:voltage-gated calcium channel complex"/>
    <property type="evidence" value="ECO:0007669"/>
    <property type="project" value="InterPro"/>
</dbReference>
<feature type="compositionally biased region" description="Basic residues" evidence="25">
    <location>
        <begin position="1862"/>
        <end position="1871"/>
    </location>
</feature>
<evidence type="ECO:0000256" key="25">
    <source>
        <dbReference type="SAM" id="MobiDB-lite"/>
    </source>
</evidence>
<keyword evidence="3" id="KW-1003">Cell membrane</keyword>
<dbReference type="GO" id="GO:0098703">
    <property type="term" value="P:calcium ion import across plasma membrane"/>
    <property type="evidence" value="ECO:0007669"/>
    <property type="project" value="TreeGrafter"/>
</dbReference>
<feature type="compositionally biased region" description="Gly residues" evidence="25">
    <location>
        <begin position="840"/>
        <end position="850"/>
    </location>
</feature>
<comment type="similarity">
    <text evidence="19">Belongs to the calcium channel alpha-1 subunit (TC 1.A.1.11) family. CACNA1A subfamily.</text>
</comment>
<feature type="compositionally biased region" description="Low complexity" evidence="25">
    <location>
        <begin position="1776"/>
        <end position="1794"/>
    </location>
</feature>
<dbReference type="SMART" id="SM01062">
    <property type="entry name" value="Ca_chan_IQ"/>
    <property type="match status" value="1"/>
</dbReference>
<dbReference type="PRINTS" id="PR00167">
    <property type="entry name" value="CACHANNEL"/>
</dbReference>
<dbReference type="PROSITE" id="PS50222">
    <property type="entry name" value="EF_HAND_2"/>
    <property type="match status" value="1"/>
</dbReference>
<protein>
    <recommendedName>
        <fullName evidence="20">Voltage-dependent P/Q-type calcium channel subunit alpha-1A</fullName>
    </recommendedName>
    <alternativeName>
        <fullName evidence="21">Voltage-gated calcium channel subunit alpha Cav2.1</fullName>
    </alternativeName>
</protein>
<proteinExistence type="inferred from homology"/>
<evidence type="ECO:0000256" key="14">
    <source>
        <dbReference type="ARBA" id="ARBA00023136"/>
    </source>
</evidence>
<feature type="compositionally biased region" description="Low complexity" evidence="25">
    <location>
        <begin position="1916"/>
        <end position="1925"/>
    </location>
</feature>
<dbReference type="FunFam" id="1.10.287.70:FF:000023">
    <property type="entry name" value="Voltage-dependent R-type calcium channel subunit alpha"/>
    <property type="match status" value="1"/>
</dbReference>
<keyword evidence="29" id="KW-1185">Reference proteome</keyword>
<keyword evidence="4" id="KW-0597">Phosphoprotein</keyword>
<keyword evidence="17" id="KW-0407">Ion channel</keyword>
<evidence type="ECO:0000256" key="11">
    <source>
        <dbReference type="ARBA" id="ARBA00022882"/>
    </source>
</evidence>
<keyword evidence="15" id="KW-1015">Disulfide bond</keyword>
<dbReference type="PANTHER" id="PTHR45628">
    <property type="entry name" value="VOLTAGE-DEPENDENT CALCIUM CHANNEL TYPE A SUBUNIT ALPHA-1"/>
    <property type="match status" value="1"/>
</dbReference>
<dbReference type="Ensembl" id="ENSGACT00000039929.1">
    <property type="protein sequence ID" value="ENSGACP00000028171.1"/>
    <property type="gene ID" value="ENSGACG00000012741.2"/>
</dbReference>
<feature type="transmembrane region" description="Helical" evidence="26">
    <location>
        <begin position="593"/>
        <end position="615"/>
    </location>
</feature>
<dbReference type="InterPro" id="IPR002048">
    <property type="entry name" value="EF_hand_dom"/>
</dbReference>
<keyword evidence="24" id="KW-0175">Coiled coil</keyword>
<feature type="transmembrane region" description="Helical" evidence="26">
    <location>
        <begin position="1027"/>
        <end position="1045"/>
    </location>
</feature>
<dbReference type="GO" id="GO:0008331">
    <property type="term" value="F:high voltage-gated calcium channel activity"/>
    <property type="evidence" value="ECO:0007669"/>
    <property type="project" value="TreeGrafter"/>
</dbReference>
<feature type="binding site" evidence="22">
    <location>
        <position position="321"/>
    </location>
    <ligand>
        <name>Ca(2+)</name>
        <dbReference type="ChEBI" id="CHEBI:29108"/>
    </ligand>
</feature>
<keyword evidence="8 22" id="KW-0479">Metal-binding</keyword>
<feature type="transmembrane region" description="Helical" evidence="26">
    <location>
        <begin position="468"/>
        <end position="486"/>
    </location>
</feature>
<feature type="transmembrane region" description="Helical" evidence="26">
    <location>
        <begin position="231"/>
        <end position="250"/>
    </location>
</feature>
<comment type="subcellular location">
    <subcellularLocation>
        <location evidence="1">Cell membrane</location>
        <topology evidence="1">Multi-pass membrane protein</topology>
    </subcellularLocation>
    <subcellularLocation>
        <location evidence="23">Membrane</location>
        <topology evidence="23">Multi-pass membrane protein</topology>
    </subcellularLocation>
</comment>
<dbReference type="GO" id="GO:0043025">
    <property type="term" value="C:neuronal cell body"/>
    <property type="evidence" value="ECO:0007669"/>
    <property type="project" value="TreeGrafter"/>
</dbReference>
<feature type="domain" description="EF-hand" evidence="27">
    <location>
        <begin position="1602"/>
        <end position="1637"/>
    </location>
</feature>
<keyword evidence="14 26" id="KW-0472">Membrane</keyword>
<feature type="region of interest" description="Disordered" evidence="25">
    <location>
        <begin position="1760"/>
        <end position="2054"/>
    </location>
</feature>
<dbReference type="FunFam" id="1.20.120.350:FF:000001">
    <property type="entry name" value="Voltage-dependent L-type calcium channel subunit alpha"/>
    <property type="match status" value="1"/>
</dbReference>
<dbReference type="Pfam" id="PF08763">
    <property type="entry name" value="Ca_chan_IQ"/>
    <property type="match status" value="1"/>
</dbReference>
<feature type="region of interest" description="Disordered" evidence="25">
    <location>
        <begin position="1"/>
        <end position="52"/>
    </location>
</feature>
<evidence type="ECO:0000259" key="27">
    <source>
        <dbReference type="PROSITE" id="PS50222"/>
    </source>
</evidence>
<keyword evidence="6 23" id="KW-0107">Calcium channel</keyword>
<evidence type="ECO:0000256" key="10">
    <source>
        <dbReference type="ARBA" id="ARBA00022837"/>
    </source>
</evidence>
<dbReference type="Gene3D" id="1.20.120.350">
    <property type="entry name" value="Voltage-gated potassium channels. Chain C"/>
    <property type="match status" value="4"/>
</dbReference>
<feature type="compositionally biased region" description="Basic residues" evidence="25">
    <location>
        <begin position="867"/>
        <end position="879"/>
    </location>
</feature>
<evidence type="ECO:0000256" key="23">
    <source>
        <dbReference type="RuleBase" id="RU003808"/>
    </source>
</evidence>
<keyword evidence="11 23" id="KW-0851">Voltage-gated channel</keyword>
<organism evidence="28 29">
    <name type="scientific">Gasterosteus aculeatus aculeatus</name>
    <name type="common">three-spined stickleback</name>
    <dbReference type="NCBI Taxonomy" id="481459"/>
    <lineage>
        <taxon>Eukaryota</taxon>
        <taxon>Metazoa</taxon>
        <taxon>Chordata</taxon>
        <taxon>Craniata</taxon>
        <taxon>Vertebrata</taxon>
        <taxon>Euteleostomi</taxon>
        <taxon>Actinopterygii</taxon>
        <taxon>Neopterygii</taxon>
        <taxon>Teleostei</taxon>
        <taxon>Neoteleostei</taxon>
        <taxon>Acanthomorphata</taxon>
        <taxon>Eupercaria</taxon>
        <taxon>Perciformes</taxon>
        <taxon>Cottioidei</taxon>
        <taxon>Gasterosteales</taxon>
        <taxon>Gasterosteidae</taxon>
        <taxon>Gasterosteus</taxon>
    </lineage>
</organism>
<evidence type="ECO:0000256" key="18">
    <source>
        <dbReference type="ARBA" id="ARBA00036634"/>
    </source>
</evidence>
<evidence type="ECO:0000256" key="1">
    <source>
        <dbReference type="ARBA" id="ARBA00004651"/>
    </source>
</evidence>
<sequence length="2054" mass="230960">MARFENEVQSRYGGGPGPGGPGGRGGSRQGGPHGHGHGHGPPGGPGTQRMYKQSMAQRARTMALYNPIPVRQNCFTVNRSLFIFSEDNFVRKYAKKITEWPYPLPGWMILATIIANCIVLALEQHLPDGDKTPLSERLDDTEPYFIGIFCFESGIKILALGFAFHKNSYLRNGWNVMDFVVVLTGILSTVGSDFDLRTLRAVRVLRPLKLVSGIPSLQVVLKSIMKAMIPLLQIGLLLFFAILMFAIIGLEFYMGKFHTTCFDNHTGEIREEFPCGTEPPSRLCPEGTMCRQYWLGPNYGITQFDNILFAILTVFQCITMEGWTDLLYYSNDASGSAWNWMYFIPLIIIGSFFMLNLVLGVLSGEFAKERERVENRSEFMKLRRQQQIERELNGYLEWICKAEEVILADDDNENEYDANIEPFALFLASGSPFARASLKSSKLEGSDFKRRERRLRFLIRHVVKSQPFYWTVLCLVGLNTLCVAVVHYDQPDPLSDFLYFAELIFLGIFLTEMMVKMYGLGKQAYLTSSFNCFDCIVICGSIFEVLWSIIQPGTSFGISVLRALRLLRIFKVTKYWASLRNLVVSLLNSMKSIISLLFLLFLFIVVFALLGMQLFGGQFNFETGTPSTNFDTFPAAIMTVFQILTGEDWNVVMYDGIKSQGGVNKGMAFSVFFIVLTLFGNYTLLNVFLAIAVDNLANAQELTKDEQEEEEAASQKIALQKAKEVAEVSPLSAANLSIAGINKSVWEQRTKELRRQTIVSSREALYNELDPDERWKVNHSRNTRPDMKTHLDRPLVVDPLENRNNNTNKTTANNSDLCFSQHHPADELHRQTRLHEQSGGPVGGGGGGGSAAVRPPLDRGESTESRRSRKGEHHHHGSHVRLDATVIPGPGSEERPSRRHHHTRSGSRGGGQSEHRKPRSHRKGAEDGVDGEGRAGKTGRHRNKGVDGGGEGGEQEGAGDGSERRPRRNRHGNQADGEGKRMCQHRRKYVLYTCPPIAVTMTSRKINLSLSSSRFRRACHYICTLRYFEMCILLVIAMSSIALAAEDPVWPESPRNNVLRYFDYVFTGVFTFEMLIKMVDLGLVLHQGSYFRDLWNILDFIVVSGALVAFAFTSKGKDISTIKSLRVLRVLRPLKTIKRLPKLKAVFDCVVNSLKNVLNILIVYLLFMFIFAVVAVQLFKGRFFYCTDESKELERDCRGEYLVFERDNEVKAQKREWKKYDFHYDNVAWALLTLFTVSTGEGWPQVLKHSVDATYENQGPSPGYRMEMSIFYVVYFVVFPFFFVNIFVALIIITFQEQGDKMMEDYSLEKNERACIDFAINARPLTRHMPQNKLSFQYRMWEFVVSPPFEYTIMAMIALNTIVLMMKYDGASETYEAVLANLNIVFTSLFSMECVLKIIAFGVLNYFKDAWNIFDCVTVLGSITDILVTELGNNFINLSFLRLFRAARLIKLLRQGETIRILLWTFVQSFKALPYVCLLIAMLFFIYAIIGMQLFGNIAIEEDGESAINQHNNFRTFVMALMLLFRSATGESWHEIMLSCLGSKGCDPLSGNNEPECGSQFAYLYFVSFIFFCSFLMLNLFVAVIMDNFEYLTRDSSILGPHHLDEYVRIWAEYDPAACGRISCREMYDMLRHMCPPLGLGKRCPARVAYKRLLRMDLPVADDNSVHFNSTLMALIRTALDIKIAKGGIDKHQMDAELRKEMMAIWPNLSQKTLDLLVTPHKSTDLTVGKIYAAMMIMEYYRQSKIKRSQALRDEQVLLSPGGMPLRSTCIRPFEGSSSVSGSPVPSTSGTSTPRRGRRQLPQTPATPRPHVTYSPVVRKAMPAPPGGAQGRPPAPAPRRFSPEPPQGQGPPPAGPPMAHHGASRQGHHPPARWGDSGGGGGSIEGDGCFYDQDYQDYEPHHEPPAYEQNPSQGGNPHPHSLANHPLPPPPQPQPHNPHPLPPPQPHPVNNPPHPHPHPHPHPQPHPQPSRVSARTAGQAPPPTTALTGPGPGQMQPAAQRRLPNGYRSSSPSTHPHGPPHTGPHKVPPPAGHPRGPRKGLHEPYSETEDDDWC</sequence>
<dbReference type="Gene3D" id="6.10.250.2180">
    <property type="match status" value="1"/>
</dbReference>
<feature type="transmembrane region" description="Helical" evidence="26">
    <location>
        <begin position="104"/>
        <end position="122"/>
    </location>
</feature>
<feature type="transmembrane region" description="Helical" evidence="26">
    <location>
        <begin position="176"/>
        <end position="196"/>
    </location>
</feature>
<dbReference type="FunFam" id="1.20.120.350:FF:000013">
    <property type="entry name" value="Voltage-dependent N-type calcium channel subunit alpha"/>
    <property type="match status" value="1"/>
</dbReference>
<feature type="transmembrane region" description="Helical" evidence="26">
    <location>
        <begin position="1157"/>
        <end position="1179"/>
    </location>
</feature>
<reference evidence="28" key="3">
    <citation type="submission" date="2025-09" db="UniProtKB">
        <authorList>
            <consortium name="Ensembl"/>
        </authorList>
    </citation>
    <scope>IDENTIFICATION</scope>
</reference>
<dbReference type="SUPFAM" id="SSF81324">
    <property type="entry name" value="Voltage-gated potassium channels"/>
    <property type="match status" value="4"/>
</dbReference>
<evidence type="ECO:0000256" key="17">
    <source>
        <dbReference type="ARBA" id="ARBA00023303"/>
    </source>
</evidence>
<dbReference type="Gene3D" id="6.10.250.2500">
    <property type="match status" value="1"/>
</dbReference>
<evidence type="ECO:0000256" key="26">
    <source>
        <dbReference type="SAM" id="Phobius"/>
    </source>
</evidence>
<keyword evidence="10 22" id="KW-0106">Calcium</keyword>
<dbReference type="GO" id="GO:0007268">
    <property type="term" value="P:chemical synaptic transmission"/>
    <property type="evidence" value="ECO:0007669"/>
    <property type="project" value="TreeGrafter"/>
</dbReference>
<dbReference type="GO" id="GO:0045202">
    <property type="term" value="C:synapse"/>
    <property type="evidence" value="ECO:0007669"/>
    <property type="project" value="GOC"/>
</dbReference>
<keyword evidence="9" id="KW-0677">Repeat</keyword>
<comment type="catalytic activity">
    <reaction evidence="18">
        <text>Ca(2+)(in) = Ca(2+)(out)</text>
        <dbReference type="Rhea" id="RHEA:29671"/>
        <dbReference type="ChEBI" id="CHEBI:29108"/>
    </reaction>
</comment>
<dbReference type="InterPro" id="IPR005821">
    <property type="entry name" value="Ion_trans_dom"/>
</dbReference>
<feature type="transmembrane region" description="Helical" evidence="26">
    <location>
        <begin position="143"/>
        <end position="164"/>
    </location>
</feature>
<feature type="compositionally biased region" description="Low complexity" evidence="25">
    <location>
        <begin position="802"/>
        <end position="814"/>
    </location>
</feature>
<dbReference type="Gene3D" id="1.10.287.70">
    <property type="match status" value="4"/>
</dbReference>
<feature type="transmembrane region" description="Helical" evidence="26">
    <location>
        <begin position="1472"/>
        <end position="1500"/>
    </location>
</feature>
<feature type="compositionally biased region" description="Pro residues" evidence="25">
    <location>
        <begin position="1926"/>
        <end position="1954"/>
    </location>
</feature>
<dbReference type="InterPro" id="IPR027359">
    <property type="entry name" value="Volt_channel_dom_sf"/>
</dbReference>
<feature type="compositionally biased region" description="Basic and acidic residues" evidence="25">
    <location>
        <begin position="856"/>
        <end position="866"/>
    </location>
</feature>
<feature type="compositionally biased region" description="Pro residues" evidence="25">
    <location>
        <begin position="2017"/>
        <end position="2032"/>
    </location>
</feature>
<evidence type="ECO:0000256" key="7">
    <source>
        <dbReference type="ARBA" id="ARBA00022692"/>
    </source>
</evidence>
<dbReference type="FunFam" id="1.20.120.350:FF:000015">
    <property type="entry name" value="Voltage-dependent N-type calcium channel subunit alpha"/>
    <property type="match status" value="1"/>
</dbReference>
<dbReference type="InterPro" id="IPR002077">
    <property type="entry name" value="VDCCAlpha1"/>
</dbReference>
<dbReference type="Pfam" id="PF16905">
    <property type="entry name" value="GPHH"/>
    <property type="match status" value="1"/>
</dbReference>
<evidence type="ECO:0000256" key="13">
    <source>
        <dbReference type="ARBA" id="ARBA00023065"/>
    </source>
</evidence>
<evidence type="ECO:0000256" key="2">
    <source>
        <dbReference type="ARBA" id="ARBA00022448"/>
    </source>
</evidence>
<dbReference type="Pfam" id="PF00520">
    <property type="entry name" value="Ion_trans"/>
    <property type="match status" value="4"/>
</dbReference>
<keyword evidence="12 26" id="KW-1133">Transmembrane helix</keyword>
<evidence type="ECO:0000256" key="16">
    <source>
        <dbReference type="ARBA" id="ARBA00023180"/>
    </source>
</evidence>
<keyword evidence="2" id="KW-0813">Transport</keyword>
<feature type="compositionally biased region" description="Pro residues" evidence="25">
    <location>
        <begin position="1833"/>
        <end position="1856"/>
    </location>
</feature>
<feature type="compositionally biased region" description="Low complexity" evidence="25">
    <location>
        <begin position="1974"/>
        <end position="1989"/>
    </location>
</feature>
<feature type="compositionally biased region" description="Gly residues" evidence="25">
    <location>
        <begin position="946"/>
        <end position="960"/>
    </location>
</feature>
<evidence type="ECO:0000256" key="8">
    <source>
        <dbReference type="ARBA" id="ARBA00022723"/>
    </source>
</evidence>
<evidence type="ECO:0000256" key="5">
    <source>
        <dbReference type="ARBA" id="ARBA00022568"/>
    </source>
</evidence>
<dbReference type="FunFam" id="1.10.287.70:FF:000025">
    <property type="entry name" value="Voltage-dependent R-type calcium channel subunit alpha"/>
    <property type="match status" value="1"/>
</dbReference>
<feature type="transmembrane region" description="Helical" evidence="26">
    <location>
        <begin position="1097"/>
        <end position="1114"/>
    </location>
</feature>
<evidence type="ECO:0000256" key="6">
    <source>
        <dbReference type="ARBA" id="ARBA00022673"/>
    </source>
</evidence>
<feature type="transmembrane region" description="Helical" evidence="26">
    <location>
        <begin position="307"/>
        <end position="328"/>
    </location>
</feature>
<dbReference type="PANTHER" id="PTHR45628:SF3">
    <property type="entry name" value="VOLTAGE-DEPENDENT P_Q-TYPE CALCIUM CHANNEL SUBUNIT ALPHA-1A"/>
    <property type="match status" value="1"/>
</dbReference>
<keyword evidence="7 26" id="KW-0812">Transmembrane</keyword>
<evidence type="ECO:0000256" key="22">
    <source>
        <dbReference type="PIRSR" id="PIRSR602077-1"/>
    </source>
</evidence>
<evidence type="ECO:0000256" key="12">
    <source>
        <dbReference type="ARBA" id="ARBA00022989"/>
    </source>
</evidence>
<keyword evidence="13" id="KW-0406">Ion transport</keyword>
<feature type="transmembrane region" description="Helical" evidence="26">
    <location>
        <begin position="498"/>
        <end position="518"/>
    </location>
</feature>
<evidence type="ECO:0000313" key="28">
    <source>
        <dbReference type="Ensembl" id="ENSGACP00000028171.1"/>
    </source>
</evidence>
<evidence type="ECO:0000313" key="29">
    <source>
        <dbReference type="Proteomes" id="UP000007635"/>
    </source>
</evidence>
<dbReference type="GeneTree" id="ENSGT00940000156518"/>
<dbReference type="FunFam" id="1.10.238.10:FF:000063">
    <property type="entry name" value="Voltage-dependent N-type calcium channel subunit alpha"/>
    <property type="match status" value="1"/>
</dbReference>
<feature type="transmembrane region" description="Helical" evidence="26">
    <location>
        <begin position="666"/>
        <end position="693"/>
    </location>
</feature>
<feature type="transmembrane region" description="Helical" evidence="26">
    <location>
        <begin position="1065"/>
        <end position="1085"/>
    </location>
</feature>
<feature type="region of interest" description="Disordered" evidence="25">
    <location>
        <begin position="777"/>
        <end position="981"/>
    </location>
</feature>